<dbReference type="InterPro" id="IPR036188">
    <property type="entry name" value="FAD/NAD-bd_sf"/>
</dbReference>
<gene>
    <name evidence="1" type="ORF">NJU99_08710</name>
</gene>
<name>A0ABY5E3M2_9BACT</name>
<dbReference type="PANTHER" id="PTHR46313:SF3">
    <property type="entry name" value="PROLYCOPENE ISOMERASE, CHLOROPLASTIC"/>
    <property type="match status" value="1"/>
</dbReference>
<organism evidence="1 2">
    <name type="scientific">Arcobacter roscoffensis</name>
    <dbReference type="NCBI Taxonomy" id="2961520"/>
    <lineage>
        <taxon>Bacteria</taxon>
        <taxon>Pseudomonadati</taxon>
        <taxon>Campylobacterota</taxon>
        <taxon>Epsilonproteobacteria</taxon>
        <taxon>Campylobacterales</taxon>
        <taxon>Arcobacteraceae</taxon>
        <taxon>Arcobacter</taxon>
    </lineage>
</organism>
<sequence>MKKLDIAVVGSGIGGSLIASLNSKKNLVLFERDKNLGGCASTFKRFGSYFNAGATTFVGYEQNHPIKEIFDEIDFKPDLLKSQVAIRTIQNKKVLDRTKDFDKFLEDINEVYPNKNNEIFWKTLKQIDEKFWNLKKLYFAKYSLKAYIKSAVFVAELLKEFKFDIFKSAKGFIASTLGDISHEYQNFIDAQLFITVQTTSKNIPLLSMALGLSYPFHDVYYVNNGMGHIFDGILKNVDTHNKEEVLKIIKKENEYLIKTNKDEYLSKNVILNSTVFDSSSLFEDEKIKKYYSSFKFNDQSAFVVYLKLDIKPELIHHYQIVLNKNIPNCISNSFFVSFSDVNDEVLSSKGLSITISTHTKANFWKALTTSEYENKKIETMNYIIEEFLNNFDNIGKDNIKTAFSATSTTFNSYINRFNCGGSAISIKNALSLPSCKTPFKGLYNVGDTVFAGQGWPGVALGVKVLNKELNEEF</sequence>
<dbReference type="SUPFAM" id="SSF51905">
    <property type="entry name" value="FAD/NAD(P)-binding domain"/>
    <property type="match status" value="1"/>
</dbReference>
<reference evidence="1" key="1">
    <citation type="submission" date="2022-07" db="EMBL/GenBank/DDBJ databases">
        <title>Arcobacter roscoffensis sp. nov., a marine bacterium isolated from coastal seawater collected from Roscoff, France.</title>
        <authorList>
            <person name="Pascual J."/>
            <person name="Lepeaux C."/>
            <person name="Methner A."/>
            <person name="Overmann J."/>
        </authorList>
    </citation>
    <scope>NUCLEOTIDE SEQUENCE</scope>
    <source>
        <strain evidence="1">ARW1-2F2</strain>
    </source>
</reference>
<keyword evidence="2" id="KW-1185">Reference proteome</keyword>
<protein>
    <submittedName>
        <fullName evidence="1">NAD(P)-binding protein</fullName>
    </submittedName>
</protein>
<dbReference type="EMBL" id="CP100595">
    <property type="protein sequence ID" value="UTJ05348.1"/>
    <property type="molecule type" value="Genomic_DNA"/>
</dbReference>
<dbReference type="Gene3D" id="3.90.660.50">
    <property type="match status" value="1"/>
</dbReference>
<proteinExistence type="predicted"/>
<dbReference type="Pfam" id="PF13450">
    <property type="entry name" value="NAD_binding_8"/>
    <property type="match status" value="1"/>
</dbReference>
<evidence type="ECO:0000313" key="1">
    <source>
        <dbReference type="EMBL" id="UTJ05348.1"/>
    </source>
</evidence>
<evidence type="ECO:0000313" key="2">
    <source>
        <dbReference type="Proteomes" id="UP001060012"/>
    </source>
</evidence>
<dbReference type="InterPro" id="IPR045892">
    <property type="entry name" value="CrtISO-like"/>
</dbReference>
<dbReference type="Proteomes" id="UP001060012">
    <property type="component" value="Chromosome"/>
</dbReference>
<dbReference type="RefSeq" id="WP_254575529.1">
    <property type="nucleotide sequence ID" value="NZ_CP100595.1"/>
</dbReference>
<dbReference type="Gene3D" id="3.50.50.60">
    <property type="entry name" value="FAD/NAD(P)-binding domain"/>
    <property type="match status" value="1"/>
</dbReference>
<accession>A0ABY5E3M2</accession>
<dbReference type="PANTHER" id="PTHR46313">
    <property type="match status" value="1"/>
</dbReference>